<feature type="non-terminal residue" evidence="3">
    <location>
        <position position="302"/>
    </location>
</feature>
<gene>
    <name evidence="3" type="ORF">EGW08_022741</name>
</gene>
<dbReference type="SUPFAM" id="SSF103473">
    <property type="entry name" value="MFS general substrate transporter"/>
    <property type="match status" value="1"/>
</dbReference>
<feature type="transmembrane region" description="Helical" evidence="2">
    <location>
        <begin position="283"/>
        <end position="301"/>
    </location>
</feature>
<keyword evidence="4" id="KW-1185">Reference proteome</keyword>
<feature type="transmembrane region" description="Helical" evidence="2">
    <location>
        <begin position="213"/>
        <end position="233"/>
    </location>
</feature>
<dbReference type="OrthoDB" id="6144776at2759"/>
<evidence type="ECO:0000256" key="2">
    <source>
        <dbReference type="SAM" id="Phobius"/>
    </source>
</evidence>
<feature type="transmembrane region" description="Helical" evidence="2">
    <location>
        <begin position="125"/>
        <end position="142"/>
    </location>
</feature>
<dbReference type="Proteomes" id="UP000271974">
    <property type="component" value="Unassembled WGS sequence"/>
</dbReference>
<protein>
    <submittedName>
        <fullName evidence="3">Uncharacterized protein</fullName>
    </submittedName>
</protein>
<organism evidence="3 4">
    <name type="scientific">Elysia chlorotica</name>
    <name type="common">Eastern emerald elysia</name>
    <name type="synonym">Sea slug</name>
    <dbReference type="NCBI Taxonomy" id="188477"/>
    <lineage>
        <taxon>Eukaryota</taxon>
        <taxon>Metazoa</taxon>
        <taxon>Spiralia</taxon>
        <taxon>Lophotrochozoa</taxon>
        <taxon>Mollusca</taxon>
        <taxon>Gastropoda</taxon>
        <taxon>Heterobranchia</taxon>
        <taxon>Euthyneura</taxon>
        <taxon>Panpulmonata</taxon>
        <taxon>Sacoglossa</taxon>
        <taxon>Placobranchoidea</taxon>
        <taxon>Plakobranchidae</taxon>
        <taxon>Elysia</taxon>
    </lineage>
</organism>
<keyword evidence="2" id="KW-1133">Transmembrane helix</keyword>
<feature type="transmembrane region" description="Helical" evidence="2">
    <location>
        <begin position="176"/>
        <end position="192"/>
    </location>
</feature>
<reference evidence="3 4" key="1">
    <citation type="submission" date="2019-01" db="EMBL/GenBank/DDBJ databases">
        <title>A draft genome assembly of the solar-powered sea slug Elysia chlorotica.</title>
        <authorList>
            <person name="Cai H."/>
            <person name="Li Q."/>
            <person name="Fang X."/>
            <person name="Li J."/>
            <person name="Curtis N.E."/>
            <person name="Altenburger A."/>
            <person name="Shibata T."/>
            <person name="Feng M."/>
            <person name="Maeda T."/>
            <person name="Schwartz J.A."/>
            <person name="Shigenobu S."/>
            <person name="Lundholm N."/>
            <person name="Nishiyama T."/>
            <person name="Yang H."/>
            <person name="Hasebe M."/>
            <person name="Li S."/>
            <person name="Pierce S.K."/>
            <person name="Wang J."/>
        </authorList>
    </citation>
    <scope>NUCLEOTIDE SEQUENCE [LARGE SCALE GENOMIC DNA]</scope>
    <source>
        <strain evidence="3">EC2010</strain>
        <tissue evidence="3">Whole organism of an adult</tissue>
    </source>
</reference>
<evidence type="ECO:0000313" key="3">
    <source>
        <dbReference type="EMBL" id="RUS69494.1"/>
    </source>
</evidence>
<dbReference type="InterPro" id="IPR036259">
    <property type="entry name" value="MFS_trans_sf"/>
</dbReference>
<feature type="region of interest" description="Disordered" evidence="1">
    <location>
        <begin position="24"/>
        <end position="59"/>
    </location>
</feature>
<name>A0A3S0Z8V9_ELYCH</name>
<accession>A0A3S0Z8V9</accession>
<dbReference type="EMBL" id="RQTK01001664">
    <property type="protein sequence ID" value="RUS69494.1"/>
    <property type="molecule type" value="Genomic_DNA"/>
</dbReference>
<proteinExistence type="predicted"/>
<evidence type="ECO:0000256" key="1">
    <source>
        <dbReference type="SAM" id="MobiDB-lite"/>
    </source>
</evidence>
<keyword evidence="2" id="KW-0472">Membrane</keyword>
<feature type="transmembrane region" description="Helical" evidence="2">
    <location>
        <begin position="149"/>
        <end position="170"/>
    </location>
</feature>
<feature type="transmembrane region" description="Helical" evidence="2">
    <location>
        <begin position="80"/>
        <end position="105"/>
    </location>
</feature>
<dbReference type="AlphaFoldDB" id="A0A3S0Z8V9"/>
<sequence>MIPRKYDSIPSTQRETVPAMYPYQTPMTPMGLHQTPQGSSRPVALPPEPPRDYSAKGPRNGTWSNAVQTRLKLSPTTVTIVPSVLGCITAQAVAAFFLVTAALTFDGAVRNARKFSDDPSHDGNVLFIVFSVFSAVASAMCAPMIQNSGYAMVILSGAVLMLFSTLSSSVVTSAEILVIPFSVFGACAYGLLKTGPQVAMLDFLNDRRGLASGLSYLGVTIGQLAGVMSFTFSDMIDDANYSGSSDARWPNNLRVIEVTAVFALMSAAVIRKPSFATGSWPELFQFAPFYVLCFINFFVSFG</sequence>
<comment type="caution">
    <text evidence="3">The sequence shown here is derived from an EMBL/GenBank/DDBJ whole genome shotgun (WGS) entry which is preliminary data.</text>
</comment>
<keyword evidence="2" id="KW-0812">Transmembrane</keyword>
<evidence type="ECO:0000313" key="4">
    <source>
        <dbReference type="Proteomes" id="UP000271974"/>
    </source>
</evidence>
<feature type="transmembrane region" description="Helical" evidence="2">
    <location>
        <begin position="253"/>
        <end position="271"/>
    </location>
</feature>